<feature type="non-terminal residue" evidence="1">
    <location>
        <position position="1"/>
    </location>
</feature>
<feature type="non-terminal residue" evidence="1">
    <location>
        <position position="72"/>
    </location>
</feature>
<dbReference type="EMBL" id="KZ084139">
    <property type="protein sequence ID" value="OSC98383.1"/>
    <property type="molecule type" value="Genomic_DNA"/>
</dbReference>
<dbReference type="OrthoDB" id="3255021at2759"/>
<gene>
    <name evidence="1" type="ORF">PYCCODRAFT_1335524</name>
</gene>
<evidence type="ECO:0008006" key="3">
    <source>
        <dbReference type="Google" id="ProtNLM"/>
    </source>
</evidence>
<accession>A0A1Y2ICH9</accession>
<organism evidence="1 2">
    <name type="scientific">Trametes coccinea (strain BRFM310)</name>
    <name type="common">Pycnoporus coccineus</name>
    <dbReference type="NCBI Taxonomy" id="1353009"/>
    <lineage>
        <taxon>Eukaryota</taxon>
        <taxon>Fungi</taxon>
        <taxon>Dikarya</taxon>
        <taxon>Basidiomycota</taxon>
        <taxon>Agaricomycotina</taxon>
        <taxon>Agaricomycetes</taxon>
        <taxon>Polyporales</taxon>
        <taxon>Polyporaceae</taxon>
        <taxon>Trametes</taxon>
    </lineage>
</organism>
<proteinExistence type="predicted"/>
<dbReference type="AlphaFoldDB" id="A0A1Y2ICH9"/>
<dbReference type="Proteomes" id="UP000193067">
    <property type="component" value="Unassembled WGS sequence"/>
</dbReference>
<protein>
    <recommendedName>
        <fullName evidence="3">Reverse transcriptase zinc-binding domain-containing protein</fullName>
    </recommendedName>
</protein>
<evidence type="ECO:0000313" key="2">
    <source>
        <dbReference type="Proteomes" id="UP000193067"/>
    </source>
</evidence>
<name>A0A1Y2ICH9_TRAC3</name>
<keyword evidence="2" id="KW-1185">Reference proteome</keyword>
<reference evidence="1 2" key="1">
    <citation type="journal article" date="2015" name="Biotechnol. Biofuels">
        <title>Enhanced degradation of softwood versus hardwood by the white-rot fungus Pycnoporus coccineus.</title>
        <authorList>
            <person name="Couturier M."/>
            <person name="Navarro D."/>
            <person name="Chevret D."/>
            <person name="Henrissat B."/>
            <person name="Piumi F."/>
            <person name="Ruiz-Duenas F.J."/>
            <person name="Martinez A.T."/>
            <person name="Grigoriev I.V."/>
            <person name="Riley R."/>
            <person name="Lipzen A."/>
            <person name="Berrin J.G."/>
            <person name="Master E.R."/>
            <person name="Rosso M.N."/>
        </authorList>
    </citation>
    <scope>NUCLEOTIDE SEQUENCE [LARGE SCALE GENOMIC DNA]</scope>
    <source>
        <strain evidence="1 2">BRFM310</strain>
    </source>
</reference>
<sequence>DDAPPSLDVHKLYRGLNRQQCSVLTQLRSGHVGLNAYLARIRAIDSPLCLTCNTPETVSHYLFTCKRYSEQR</sequence>
<evidence type="ECO:0000313" key="1">
    <source>
        <dbReference type="EMBL" id="OSC98383.1"/>
    </source>
</evidence>